<keyword evidence="2" id="KW-1185">Reference proteome</keyword>
<dbReference type="AlphaFoldDB" id="A0AA39JAC4"/>
<organism evidence="1 2">
    <name type="scientific">Armillaria tabescens</name>
    <name type="common">Ringless honey mushroom</name>
    <name type="synonym">Agaricus tabescens</name>
    <dbReference type="NCBI Taxonomy" id="1929756"/>
    <lineage>
        <taxon>Eukaryota</taxon>
        <taxon>Fungi</taxon>
        <taxon>Dikarya</taxon>
        <taxon>Basidiomycota</taxon>
        <taxon>Agaricomycotina</taxon>
        <taxon>Agaricomycetes</taxon>
        <taxon>Agaricomycetidae</taxon>
        <taxon>Agaricales</taxon>
        <taxon>Marasmiineae</taxon>
        <taxon>Physalacriaceae</taxon>
        <taxon>Desarmillaria</taxon>
    </lineage>
</organism>
<evidence type="ECO:0000313" key="1">
    <source>
        <dbReference type="EMBL" id="KAK0438330.1"/>
    </source>
</evidence>
<dbReference type="Proteomes" id="UP001175211">
    <property type="component" value="Unassembled WGS sequence"/>
</dbReference>
<comment type="caution">
    <text evidence="1">The sequence shown here is derived from an EMBL/GenBank/DDBJ whole genome shotgun (WGS) entry which is preliminary data.</text>
</comment>
<dbReference type="GeneID" id="85362105"/>
<dbReference type="RefSeq" id="XP_060322900.1">
    <property type="nucleotide sequence ID" value="XM_060478557.1"/>
</dbReference>
<sequence>MSRSIVSQCISAVKLIQAAGDMAPFPYIKGLANVAVVLLELLEKADKNNADLIHLSNSLSNTLVVVRDTVIAHGESSAQHFREFCVEVTNYLATVLNDLNSIKRSKYTRGIRQYLQTNDICDKIDEYKQRIRVTTETRFIASEVNDYSIAIEDALRTLRHDLYDIHEETRTRCRRRALYQDQIYEIMPCDISMKQEVFKHTHEHLMSVDIIDYYSEVDTSASPKLVRVYRARRGSEVQAVKMLYDDLHQFLSLRHPNIPQLFGVCTSSSFPALIFHQNAARKKTVEQHRSSLALLDVLNFDLQLMSDMRSASMYLQDFEGIREWIVGPDTTYVDGNGRVIYDNFCPSLGTDSDAWLRSVFHLLETNIRRPSYNFSHPRWKSLIKSLQIMQSPSFIHKDNLLPLYEMIYAFVVGKECIVDPERRGLYAGGHIIRENIHDRPSSGTTHVASLPLDLEPVQWTFSDLGMRDNEDIIPVEGIRVKWKLSNLRHWVCVRPSHLAFPDAPGSRHGQKSIEHLVYAWFAQCSQLTTPKCLIDALLLDVEFMVNVDWRFGHQYDVFQLCDTFIASDVELTDDIYLCIYPPSQRDEPEFRWSLDPDIGDSVSHREAWSVLGIDTQIYAVYTTCKLFTDVYKDIQDLHRACGFDS</sequence>
<dbReference type="EMBL" id="JAUEPS010000098">
    <property type="protein sequence ID" value="KAK0438330.1"/>
    <property type="molecule type" value="Genomic_DNA"/>
</dbReference>
<name>A0AA39JAC4_ARMTA</name>
<proteinExistence type="predicted"/>
<protein>
    <submittedName>
        <fullName evidence="1">Uncharacterized protein</fullName>
    </submittedName>
</protein>
<evidence type="ECO:0000313" key="2">
    <source>
        <dbReference type="Proteomes" id="UP001175211"/>
    </source>
</evidence>
<reference evidence="1" key="1">
    <citation type="submission" date="2023-06" db="EMBL/GenBank/DDBJ databases">
        <authorList>
            <consortium name="Lawrence Berkeley National Laboratory"/>
            <person name="Ahrendt S."/>
            <person name="Sahu N."/>
            <person name="Indic B."/>
            <person name="Wong-Bajracharya J."/>
            <person name="Merenyi Z."/>
            <person name="Ke H.-M."/>
            <person name="Monk M."/>
            <person name="Kocsube S."/>
            <person name="Drula E."/>
            <person name="Lipzen A."/>
            <person name="Balint B."/>
            <person name="Henrissat B."/>
            <person name="Andreopoulos B."/>
            <person name="Martin F.M."/>
            <person name="Harder C.B."/>
            <person name="Rigling D."/>
            <person name="Ford K.L."/>
            <person name="Foster G.D."/>
            <person name="Pangilinan J."/>
            <person name="Papanicolaou A."/>
            <person name="Barry K."/>
            <person name="LaButti K."/>
            <person name="Viragh M."/>
            <person name="Koriabine M."/>
            <person name="Yan M."/>
            <person name="Riley R."/>
            <person name="Champramary S."/>
            <person name="Plett K.L."/>
            <person name="Tsai I.J."/>
            <person name="Slot J."/>
            <person name="Sipos G."/>
            <person name="Plett J."/>
            <person name="Nagy L.G."/>
            <person name="Grigoriev I.V."/>
        </authorList>
    </citation>
    <scope>NUCLEOTIDE SEQUENCE</scope>
    <source>
        <strain evidence="1">CCBAS 213</strain>
    </source>
</reference>
<gene>
    <name evidence="1" type="ORF">EV420DRAFT_1651475</name>
</gene>
<accession>A0AA39JAC4</accession>